<feature type="compositionally biased region" description="Gly residues" evidence="10">
    <location>
        <begin position="509"/>
        <end position="524"/>
    </location>
</feature>
<evidence type="ECO:0000256" key="7">
    <source>
        <dbReference type="ARBA" id="ARBA00022840"/>
    </source>
</evidence>
<feature type="region of interest" description="Disordered" evidence="10">
    <location>
        <begin position="157"/>
        <end position="184"/>
    </location>
</feature>
<organism evidence="12 13">
    <name type="scientific">Streptomonospora wellingtoniae</name>
    <dbReference type="NCBI Taxonomy" id="3075544"/>
    <lineage>
        <taxon>Bacteria</taxon>
        <taxon>Bacillati</taxon>
        <taxon>Actinomycetota</taxon>
        <taxon>Actinomycetes</taxon>
        <taxon>Streptosporangiales</taxon>
        <taxon>Nocardiopsidaceae</taxon>
        <taxon>Streptomonospora</taxon>
    </lineage>
</organism>
<comment type="subcellular location">
    <subcellularLocation>
        <location evidence="1">Cell membrane</location>
        <topology evidence="1">Single-pass membrane protein</topology>
    </subcellularLocation>
</comment>
<dbReference type="Gene3D" id="3.30.2390.20">
    <property type="entry name" value="Type VII secretion system EccB, repeat 1 domain"/>
    <property type="match status" value="1"/>
</dbReference>
<evidence type="ECO:0000256" key="1">
    <source>
        <dbReference type="ARBA" id="ARBA00004162"/>
    </source>
</evidence>
<evidence type="ECO:0000256" key="6">
    <source>
        <dbReference type="ARBA" id="ARBA00022801"/>
    </source>
</evidence>
<dbReference type="NCBIfam" id="TIGR03919">
    <property type="entry name" value="T7SS_EccB"/>
    <property type="match status" value="1"/>
</dbReference>
<evidence type="ECO:0000256" key="4">
    <source>
        <dbReference type="ARBA" id="ARBA00022692"/>
    </source>
</evidence>
<accession>A0ABU2L0B9</accession>
<dbReference type="Pfam" id="PF05108">
    <property type="entry name" value="T7SS_ESX1_EccB"/>
    <property type="match status" value="1"/>
</dbReference>
<evidence type="ECO:0000256" key="3">
    <source>
        <dbReference type="ARBA" id="ARBA00022475"/>
    </source>
</evidence>
<feature type="transmembrane region" description="Helical" evidence="11">
    <location>
        <begin position="42"/>
        <end position="62"/>
    </location>
</feature>
<comment type="caution">
    <text evidence="12">The sequence shown here is derived from an EMBL/GenBank/DDBJ whole genome shotgun (WGS) entry which is preliminary data.</text>
</comment>
<evidence type="ECO:0000256" key="2">
    <source>
        <dbReference type="ARBA" id="ARBA00008149"/>
    </source>
</evidence>
<dbReference type="PANTHER" id="PTHR40765">
    <property type="entry name" value="ESX-2 SECRETION SYSTEM ATPASE ECCB2"/>
    <property type="match status" value="1"/>
</dbReference>
<dbReference type="EMBL" id="JAVREK010000028">
    <property type="protein sequence ID" value="MDT0304703.1"/>
    <property type="molecule type" value="Genomic_DNA"/>
</dbReference>
<feature type="compositionally biased region" description="Low complexity" evidence="10">
    <location>
        <begin position="493"/>
        <end position="507"/>
    </location>
</feature>
<dbReference type="PANTHER" id="PTHR40765:SF2">
    <property type="entry name" value="ESX-2 SECRETION SYSTEM ATPASE ECCB2"/>
    <property type="match status" value="1"/>
</dbReference>
<name>A0ABU2L0B9_9ACTN</name>
<keyword evidence="4 11" id="KW-0812">Transmembrane</keyword>
<evidence type="ECO:0000313" key="13">
    <source>
        <dbReference type="Proteomes" id="UP001183226"/>
    </source>
</evidence>
<evidence type="ECO:0000256" key="11">
    <source>
        <dbReference type="SAM" id="Phobius"/>
    </source>
</evidence>
<feature type="compositionally biased region" description="Polar residues" evidence="10">
    <location>
        <begin position="325"/>
        <end position="335"/>
    </location>
</feature>
<comment type="similarity">
    <text evidence="2">Belongs to the EccB family.</text>
</comment>
<feature type="region of interest" description="Disordered" evidence="10">
    <location>
        <begin position="482"/>
        <end position="524"/>
    </location>
</feature>
<evidence type="ECO:0000256" key="10">
    <source>
        <dbReference type="SAM" id="MobiDB-lite"/>
    </source>
</evidence>
<feature type="region of interest" description="Disordered" evidence="10">
    <location>
        <begin position="319"/>
        <end position="343"/>
    </location>
</feature>
<dbReference type="InterPro" id="IPR044857">
    <property type="entry name" value="T7SS_EccB_R1"/>
</dbReference>
<proteinExistence type="inferred from homology"/>
<dbReference type="InterPro" id="IPR042485">
    <property type="entry name" value="T7SS_EccB_R3"/>
</dbReference>
<reference evidence="13" key="1">
    <citation type="submission" date="2023-07" db="EMBL/GenBank/DDBJ databases">
        <title>30 novel species of actinomycetes from the DSMZ collection.</title>
        <authorList>
            <person name="Nouioui I."/>
        </authorList>
    </citation>
    <scope>NUCLEOTIDE SEQUENCE [LARGE SCALE GENOMIC DNA]</scope>
    <source>
        <strain evidence="13">DSM 45055</strain>
    </source>
</reference>
<sequence length="524" mass="52471">MQTRRDRVQAYNFTVGRLGSAMMEADPDAVDQPMRRTRNGNYIGLAIAALVCVGFLIFGLIFPGGATSWQEEGTLVVDKNSGATYLYGGQELRPVANYASARLISGGKPQVSRVTAESLDGVHVGSEIGIPGAPDALPNVEKLADNVWRLCALPAAESTDSDGAPRSALTVGPLQSPGRPLRDRGVLVSGPEGERHLLWKGERLRLDADGGALQALGYGTAPTTGVPEEFLEAVPAGPDLAAPSVAGAGTQGPSIAGAPTRVGQVFAVAAPEGGDDQHYLLTGDGLEPLTQTEALLVLADSDITAEAYPGGDPGAVRIPAGEVNPNLSSGAGSQAEQRDAPAEPPRVVALDGQVPCLVSSGGGELSTAVFATGSVTAWEVPRANGIAAGCPTPDLIGIPTGAGGIASAQPIGGTANASSAYVVTDTPAKYRVSDEEALGSLGYQASDAAQIPTSLLRLLPTGPVLSPKKAAVPVADAENVVTGECPSGGGQGPQAAGASGDPGSADGFGETGAQGSGALGSPTG</sequence>
<keyword evidence="13" id="KW-1185">Reference proteome</keyword>
<evidence type="ECO:0000256" key="9">
    <source>
        <dbReference type="ARBA" id="ARBA00023136"/>
    </source>
</evidence>
<dbReference type="Gene3D" id="2.40.50.910">
    <property type="entry name" value="Type VII secretion system EccB, repeat 3 domain"/>
    <property type="match status" value="1"/>
</dbReference>
<protein>
    <submittedName>
        <fullName evidence="12">Type VII secretion protein EccB</fullName>
    </submittedName>
</protein>
<keyword evidence="9 11" id="KW-0472">Membrane</keyword>
<evidence type="ECO:0000256" key="8">
    <source>
        <dbReference type="ARBA" id="ARBA00022989"/>
    </source>
</evidence>
<gene>
    <name evidence="12" type="primary">eccB</name>
    <name evidence="12" type="ORF">RM446_21495</name>
</gene>
<keyword evidence="3" id="KW-1003">Cell membrane</keyword>
<dbReference type="RefSeq" id="WP_311547207.1">
    <property type="nucleotide sequence ID" value="NZ_JAVREK010000028.1"/>
</dbReference>
<keyword evidence="7" id="KW-0067">ATP-binding</keyword>
<keyword evidence="8 11" id="KW-1133">Transmembrane helix</keyword>
<evidence type="ECO:0000256" key="5">
    <source>
        <dbReference type="ARBA" id="ARBA00022741"/>
    </source>
</evidence>
<keyword evidence="6" id="KW-0378">Hydrolase</keyword>
<dbReference type="InterPro" id="IPR007795">
    <property type="entry name" value="T7SS_EccB"/>
</dbReference>
<dbReference type="Proteomes" id="UP001183226">
    <property type="component" value="Unassembled WGS sequence"/>
</dbReference>
<evidence type="ECO:0000313" key="12">
    <source>
        <dbReference type="EMBL" id="MDT0304703.1"/>
    </source>
</evidence>
<keyword evidence="5" id="KW-0547">Nucleotide-binding</keyword>